<evidence type="ECO:0000313" key="16">
    <source>
        <dbReference type="EMBL" id="KFE71307.1"/>
    </source>
</evidence>
<dbReference type="GO" id="GO:0004616">
    <property type="term" value="F:phosphogluconate dehydrogenase (decarboxylating) activity"/>
    <property type="evidence" value="ECO:0007669"/>
    <property type="project" value="UniProtKB-EC"/>
</dbReference>
<dbReference type="Pfam" id="PF03446">
    <property type="entry name" value="NAD_binding_2"/>
    <property type="match status" value="1"/>
</dbReference>
<evidence type="ECO:0000256" key="6">
    <source>
        <dbReference type="ARBA" id="ARBA00018193"/>
    </source>
</evidence>
<dbReference type="EC" id="1.1.1.44" evidence="5 11"/>
<dbReference type="PANTHER" id="PTHR11811">
    <property type="entry name" value="6-PHOSPHOGLUCONATE DEHYDROGENASE"/>
    <property type="match status" value="1"/>
</dbReference>
<comment type="pathway">
    <text evidence="2 11 14">Carbohydrate degradation; pentose phosphate pathway; D-ribulose 5-phosphate from D-glucose 6-phosphate (oxidative stage): step 3/3.</text>
</comment>
<feature type="binding site" description="in other chain" evidence="13">
    <location>
        <position position="197"/>
    </location>
    <ligand>
        <name>substrate</name>
        <note>ligand shared between dimeric partners</note>
    </ligand>
</feature>
<feature type="binding site" description="in other chain" evidence="13">
    <location>
        <begin position="135"/>
        <end position="137"/>
    </location>
    <ligand>
        <name>substrate</name>
        <note>ligand shared between dimeric partners</note>
    </ligand>
</feature>
<feature type="binding site" description="in other chain" evidence="13">
    <location>
        <position position="109"/>
    </location>
    <ligand>
        <name>substrate</name>
        <note>ligand shared between dimeric partners</note>
    </ligand>
</feature>
<dbReference type="SUPFAM" id="SSF51735">
    <property type="entry name" value="NAD(P)-binding Rossmann-fold domains"/>
    <property type="match status" value="1"/>
</dbReference>
<keyword evidence="7 11" id="KW-0560">Oxidoreductase</keyword>
<keyword evidence="17" id="KW-1185">Reference proteome</keyword>
<dbReference type="InterPro" id="IPR006184">
    <property type="entry name" value="6PGdom_BS"/>
</dbReference>
<evidence type="ECO:0000256" key="7">
    <source>
        <dbReference type="ARBA" id="ARBA00023002"/>
    </source>
</evidence>
<evidence type="ECO:0000256" key="5">
    <source>
        <dbReference type="ARBA" id="ARBA00013011"/>
    </source>
</evidence>
<comment type="caution">
    <text evidence="16">The sequence shown here is derived from an EMBL/GenBank/DDBJ whole genome shotgun (WGS) entry which is preliminary data.</text>
</comment>
<reference evidence="16 17" key="1">
    <citation type="submission" date="2014-04" db="EMBL/GenBank/DDBJ databases">
        <title>Genome assembly of Hyalangium minutum DSM 14724.</title>
        <authorList>
            <person name="Sharma G."/>
            <person name="Subramanian S."/>
        </authorList>
    </citation>
    <scope>NUCLEOTIDE SEQUENCE [LARGE SCALE GENOMIC DNA]</scope>
    <source>
        <strain evidence="16 17">DSM 14724</strain>
    </source>
</reference>
<feature type="binding site" description="in other chain" evidence="13">
    <location>
        <position position="267"/>
    </location>
    <ligand>
        <name>substrate</name>
        <note>ligand shared between dimeric partners</note>
    </ligand>
</feature>
<dbReference type="InterPro" id="IPR006114">
    <property type="entry name" value="6PGDH_C"/>
</dbReference>
<dbReference type="GO" id="GO:0006098">
    <property type="term" value="P:pentose-phosphate shunt"/>
    <property type="evidence" value="ECO:0007669"/>
    <property type="project" value="UniProtKB-UniPathway"/>
</dbReference>
<feature type="binding site" evidence="13">
    <location>
        <position position="453"/>
    </location>
    <ligand>
        <name>substrate</name>
        <note>ligand shared between dimeric partners</note>
    </ligand>
</feature>
<gene>
    <name evidence="16" type="ORF">DB31_3437</name>
</gene>
<dbReference type="OrthoDB" id="9804542at2"/>
<dbReference type="AlphaFoldDB" id="A0A085WUE4"/>
<accession>A0A085WUE4</accession>
<keyword evidence="11 14" id="KW-0521">NADP</keyword>
<dbReference type="PROSITE" id="PS00461">
    <property type="entry name" value="6PGD"/>
    <property type="match status" value="1"/>
</dbReference>
<dbReference type="EMBL" id="JMCB01000002">
    <property type="protein sequence ID" value="KFE71307.1"/>
    <property type="molecule type" value="Genomic_DNA"/>
</dbReference>
<dbReference type="InterPro" id="IPR006115">
    <property type="entry name" value="6PGDH_NADP-bd"/>
</dbReference>
<keyword evidence="9 11" id="KW-0570">Pentose shunt</keyword>
<dbReference type="SUPFAM" id="SSF48179">
    <property type="entry name" value="6-phosphogluconate dehydrogenase C-terminal domain-like"/>
    <property type="match status" value="1"/>
</dbReference>
<feature type="binding site" evidence="13">
    <location>
        <position position="459"/>
    </location>
    <ligand>
        <name>substrate</name>
        <note>ligand shared between dimeric partners</note>
    </ligand>
</feature>
<evidence type="ECO:0000256" key="4">
    <source>
        <dbReference type="ARBA" id="ARBA00011738"/>
    </source>
</evidence>
<protein>
    <recommendedName>
        <fullName evidence="6 11">6-phosphogluconate dehydrogenase, decarboxylating</fullName>
        <ecNumber evidence="5 11">1.1.1.44</ecNumber>
    </recommendedName>
</protein>
<evidence type="ECO:0000256" key="11">
    <source>
        <dbReference type="PIRNR" id="PIRNR000109"/>
    </source>
</evidence>
<evidence type="ECO:0000313" key="17">
    <source>
        <dbReference type="Proteomes" id="UP000028725"/>
    </source>
</evidence>
<evidence type="ECO:0000256" key="9">
    <source>
        <dbReference type="ARBA" id="ARBA00023126"/>
    </source>
</evidence>
<keyword evidence="8 14" id="KW-0311">Gluconate utilization</keyword>
<dbReference type="PATRIC" id="fig|394096.3.peg.1087"/>
<sequence>MSSAANSQGAFQFGVAGMGVMGASIALNVADRGFKVAAWDRHPEKIDAIHAKHGHPEMKGTGSLAEFVQMLERPRRILLMVTAGAPVDSMMEQLAPLLSPGDVLIDGGNSWFLDTQRREKAFREKGLHFIGMGVSGGEEGARHGPSLMPGGPAEAYALIRPVVEAIAARAESGLCVTHVGPDGAGHFVKMVHNGIEYADMQLLAETYDVLRRGLGLSADALADTFAKWNEGIAESFLLETTIKVLRKKDSETGKPLVDLVLDKAGQKGTGKWTVQVSLDLGIPVPSIAAALDARNLSAMKEERVAASAKLPAPPLSLTDEEKANLVSWAHDALYAARVVTYAQGMRLIQAASKEYRWNVSLAEMARIWRGGCIIRAKLLSPLREAFTQQPELPNLVVSDAFAPVLTKMAPAWRRLVGTAVRLGIPVPVFTSSLAYLDSYRSPELPQNLTQAQRDAFGAHTYQRRDKPEAGFVHSDWS</sequence>
<evidence type="ECO:0000256" key="8">
    <source>
        <dbReference type="ARBA" id="ARBA00023064"/>
    </source>
</evidence>
<dbReference type="PIRSF" id="PIRSF000109">
    <property type="entry name" value="6PGD"/>
    <property type="match status" value="1"/>
</dbReference>
<dbReference type="InterPro" id="IPR036291">
    <property type="entry name" value="NAD(P)-bd_dom_sf"/>
</dbReference>
<dbReference type="FunFam" id="1.10.1040.10:FF:000002">
    <property type="entry name" value="6-phosphogluconate dehydrogenase, decarboxylating"/>
    <property type="match status" value="1"/>
</dbReference>
<dbReference type="PRINTS" id="PR00076">
    <property type="entry name" value="6PGDHDRGNASE"/>
</dbReference>
<comment type="catalytic activity">
    <reaction evidence="10 11 14">
        <text>6-phospho-D-gluconate + NADP(+) = D-ribulose 5-phosphate + CO2 + NADPH</text>
        <dbReference type="Rhea" id="RHEA:10116"/>
        <dbReference type="ChEBI" id="CHEBI:16526"/>
        <dbReference type="ChEBI" id="CHEBI:57783"/>
        <dbReference type="ChEBI" id="CHEBI:58121"/>
        <dbReference type="ChEBI" id="CHEBI:58349"/>
        <dbReference type="ChEBI" id="CHEBI:58759"/>
        <dbReference type="EC" id="1.1.1.44"/>
    </reaction>
</comment>
<evidence type="ECO:0000256" key="13">
    <source>
        <dbReference type="PIRSR" id="PIRSR000109-2"/>
    </source>
</evidence>
<feature type="domain" description="6-phosphogluconate dehydrogenase C-terminal" evidence="15">
    <location>
        <begin position="185"/>
        <end position="477"/>
    </location>
</feature>
<evidence type="ECO:0000256" key="2">
    <source>
        <dbReference type="ARBA" id="ARBA00004874"/>
    </source>
</evidence>
<dbReference type="NCBIfam" id="NF006765">
    <property type="entry name" value="PRK09287.1"/>
    <property type="match status" value="1"/>
</dbReference>
<dbReference type="Proteomes" id="UP000028725">
    <property type="component" value="Unassembled WGS sequence"/>
</dbReference>
<organism evidence="16 17">
    <name type="scientific">Hyalangium minutum</name>
    <dbReference type="NCBI Taxonomy" id="394096"/>
    <lineage>
        <taxon>Bacteria</taxon>
        <taxon>Pseudomonadati</taxon>
        <taxon>Myxococcota</taxon>
        <taxon>Myxococcia</taxon>
        <taxon>Myxococcales</taxon>
        <taxon>Cystobacterineae</taxon>
        <taxon>Archangiaceae</taxon>
        <taxon>Hyalangium</taxon>
    </lineage>
</organism>
<dbReference type="SMART" id="SM01350">
    <property type="entry name" value="6PGD"/>
    <property type="match status" value="1"/>
</dbReference>
<proteinExistence type="inferred from homology"/>
<dbReference type="GO" id="GO:0050661">
    <property type="term" value="F:NADP binding"/>
    <property type="evidence" value="ECO:0007669"/>
    <property type="project" value="InterPro"/>
</dbReference>
<dbReference type="InterPro" id="IPR006183">
    <property type="entry name" value="Pgluconate_DH"/>
</dbReference>
<dbReference type="UniPathway" id="UPA00115">
    <property type="reaction ID" value="UER00410"/>
</dbReference>
<comment type="function">
    <text evidence="1 11">Catalyzes the oxidative decarboxylation of 6-phosphogluconate to ribulose 5-phosphate and CO(2), with concomitant reduction of NADP to NADPH.</text>
</comment>
<evidence type="ECO:0000256" key="10">
    <source>
        <dbReference type="ARBA" id="ARBA00048640"/>
    </source>
</evidence>
<dbReference type="NCBIfam" id="TIGR00873">
    <property type="entry name" value="gnd"/>
    <property type="match status" value="1"/>
</dbReference>
<dbReference type="Gene3D" id="1.20.5.320">
    <property type="entry name" value="6-Phosphogluconate Dehydrogenase, domain 3"/>
    <property type="match status" value="1"/>
</dbReference>
<dbReference type="Gene3D" id="3.40.50.720">
    <property type="entry name" value="NAD(P)-binding Rossmann-like Domain"/>
    <property type="match status" value="1"/>
</dbReference>
<dbReference type="InterPro" id="IPR008927">
    <property type="entry name" value="6-PGluconate_DH-like_C_sf"/>
</dbReference>
<dbReference type="GO" id="GO:0019521">
    <property type="term" value="P:D-gluconate metabolic process"/>
    <property type="evidence" value="ECO:0007669"/>
    <property type="project" value="UniProtKB-KW"/>
</dbReference>
<evidence type="ECO:0000256" key="14">
    <source>
        <dbReference type="RuleBase" id="RU000485"/>
    </source>
</evidence>
<dbReference type="InterPro" id="IPR013328">
    <property type="entry name" value="6PGD_dom2"/>
</dbReference>
<dbReference type="RefSeq" id="WP_044183116.1">
    <property type="nucleotide sequence ID" value="NZ_JMCB01000002.1"/>
</dbReference>
<comment type="similarity">
    <text evidence="3 11 14">Belongs to the 6-phosphogluconate dehydrogenase family.</text>
</comment>
<dbReference type="Gene3D" id="1.10.1040.10">
    <property type="entry name" value="N-(1-d-carboxylethyl)-l-norvaline Dehydrogenase, domain 2"/>
    <property type="match status" value="1"/>
</dbReference>
<feature type="binding site" description="in other chain" evidence="13">
    <location>
        <begin position="192"/>
        <end position="193"/>
    </location>
    <ligand>
        <name>substrate</name>
        <note>ligand shared between dimeric partners</note>
    </ligand>
</feature>
<feature type="binding site" description="in other chain" evidence="13">
    <location>
        <position position="294"/>
    </location>
    <ligand>
        <name>substrate</name>
        <note>ligand shared between dimeric partners</note>
    </ligand>
</feature>
<dbReference type="Pfam" id="PF00393">
    <property type="entry name" value="6PGD"/>
    <property type="match status" value="1"/>
</dbReference>
<evidence type="ECO:0000256" key="12">
    <source>
        <dbReference type="PIRSR" id="PIRSR000109-1"/>
    </source>
</evidence>
<feature type="active site" description="Proton donor" evidence="12">
    <location>
        <position position="196"/>
    </location>
</feature>
<dbReference type="InterPro" id="IPR006113">
    <property type="entry name" value="6PGDH_Gnd/GntZ"/>
</dbReference>
<evidence type="ECO:0000259" key="15">
    <source>
        <dbReference type="SMART" id="SM01350"/>
    </source>
</evidence>
<comment type="subunit">
    <text evidence="4 11">Homodimer.</text>
</comment>
<name>A0A085WUE4_9BACT</name>
<feature type="active site" description="Proton acceptor" evidence="12">
    <location>
        <position position="189"/>
    </location>
</feature>
<evidence type="ECO:0000256" key="3">
    <source>
        <dbReference type="ARBA" id="ARBA00008419"/>
    </source>
</evidence>
<evidence type="ECO:0000256" key="1">
    <source>
        <dbReference type="ARBA" id="ARBA00002526"/>
    </source>
</evidence>
<dbReference type="STRING" id="394096.DB31_3437"/>